<dbReference type="Pfam" id="PF01545">
    <property type="entry name" value="Cation_efflux"/>
    <property type="match status" value="1"/>
</dbReference>
<sequence>MKQKNAAIVSIVSNSSLVLFKIIAGIITGSVSIISEAIHSSIDLAAAIMAFFSIRQAGVPPDSRHPYGHGKIENLSAVAEAMLIILAAVLIVIEAVEKIKTGVQLSMPGVAIAVMGISVVVNFLVARYLYKVAKETDSPALEADAKHLSADIYSSLAVLAAIVLVALTGRQILDPIAAVIISLFIFYEGVMITKKSIGSLLDNSLPEDEVSSIRKILESESGHIKDYHELRTRKAGSERHIDLHLTVCASETISKTHATMDIIENRISMQLNNCKVVIHPEPCNAMTDRCPDECNWNKDNGGIRSG</sequence>
<evidence type="ECO:0000256" key="5">
    <source>
        <dbReference type="ARBA" id="ARBA00022989"/>
    </source>
</evidence>
<feature type="transmembrane region" description="Helical" evidence="7">
    <location>
        <begin position="175"/>
        <end position="193"/>
    </location>
</feature>
<feature type="domain" description="Cation efflux protein cytoplasmic" evidence="9">
    <location>
        <begin position="205"/>
        <end position="283"/>
    </location>
</feature>
<evidence type="ECO:0000313" key="11">
    <source>
        <dbReference type="Proteomes" id="UP000060487"/>
    </source>
</evidence>
<keyword evidence="5 7" id="KW-1133">Transmembrane helix</keyword>
<dbReference type="SUPFAM" id="SSF161111">
    <property type="entry name" value="Cation efflux protein transmembrane domain-like"/>
    <property type="match status" value="1"/>
</dbReference>
<dbReference type="InterPro" id="IPR002524">
    <property type="entry name" value="Cation_efflux"/>
</dbReference>
<dbReference type="Pfam" id="PF16916">
    <property type="entry name" value="ZT_dimer"/>
    <property type="match status" value="1"/>
</dbReference>
<dbReference type="Proteomes" id="UP000060487">
    <property type="component" value="Unassembled WGS sequence"/>
</dbReference>
<evidence type="ECO:0000256" key="4">
    <source>
        <dbReference type="ARBA" id="ARBA00022692"/>
    </source>
</evidence>
<feature type="transmembrane region" description="Helical" evidence="7">
    <location>
        <begin position="150"/>
        <end position="169"/>
    </location>
</feature>
<dbReference type="EMBL" id="LNQR01000021">
    <property type="protein sequence ID" value="KWT92689.1"/>
    <property type="molecule type" value="Genomic_DNA"/>
</dbReference>
<feature type="transmembrane region" description="Helical" evidence="7">
    <location>
        <begin position="75"/>
        <end position="93"/>
    </location>
</feature>
<reference evidence="10 11" key="1">
    <citation type="submission" date="2015-11" db="EMBL/GenBank/DDBJ databases">
        <authorList>
            <person name="Lin W."/>
        </authorList>
    </citation>
    <scope>NUCLEOTIDE SEQUENCE [LARGE SCALE GENOMIC DNA]</scope>
    <source>
        <strain evidence="10 11">HCH-1</strain>
    </source>
</reference>
<evidence type="ECO:0000256" key="6">
    <source>
        <dbReference type="ARBA" id="ARBA00023136"/>
    </source>
</evidence>
<keyword evidence="6 7" id="KW-0472">Membrane</keyword>
<feature type="transmembrane region" description="Helical" evidence="7">
    <location>
        <begin position="105"/>
        <end position="130"/>
    </location>
</feature>
<comment type="similarity">
    <text evidence="2">Belongs to the cation diffusion facilitator (CDF) transporter (TC 2.A.4) family.</text>
</comment>
<dbReference type="PANTHER" id="PTHR43840">
    <property type="entry name" value="MITOCHONDRIAL METAL TRANSPORTER 1-RELATED"/>
    <property type="match status" value="1"/>
</dbReference>
<keyword evidence="3" id="KW-0813">Transport</keyword>
<accession>A0ABR5SJK7</accession>
<dbReference type="PANTHER" id="PTHR43840:SF15">
    <property type="entry name" value="MITOCHONDRIAL METAL TRANSPORTER 1-RELATED"/>
    <property type="match status" value="1"/>
</dbReference>
<evidence type="ECO:0000259" key="8">
    <source>
        <dbReference type="Pfam" id="PF01545"/>
    </source>
</evidence>
<feature type="transmembrane region" description="Helical" evidence="7">
    <location>
        <begin position="7"/>
        <end position="27"/>
    </location>
</feature>
<keyword evidence="4 7" id="KW-0812">Transmembrane</keyword>
<dbReference type="InterPro" id="IPR027470">
    <property type="entry name" value="Cation_efflux_CTD"/>
</dbReference>
<dbReference type="InterPro" id="IPR027469">
    <property type="entry name" value="Cation_efflux_TMD_sf"/>
</dbReference>
<comment type="caution">
    <text evidence="10">The sequence shown here is derived from an EMBL/GenBank/DDBJ whole genome shotgun (WGS) entry which is preliminary data.</text>
</comment>
<evidence type="ECO:0000256" key="3">
    <source>
        <dbReference type="ARBA" id="ARBA00022448"/>
    </source>
</evidence>
<dbReference type="Gene3D" id="3.30.70.1350">
    <property type="entry name" value="Cation efflux protein, cytoplasmic domain"/>
    <property type="match status" value="1"/>
</dbReference>
<dbReference type="SUPFAM" id="SSF160240">
    <property type="entry name" value="Cation efflux protein cytoplasmic domain-like"/>
    <property type="match status" value="1"/>
</dbReference>
<evidence type="ECO:0000313" key="10">
    <source>
        <dbReference type="EMBL" id="KWT92689.1"/>
    </source>
</evidence>
<comment type="subcellular location">
    <subcellularLocation>
        <location evidence="1">Membrane</location>
        <topology evidence="1">Multi-pass membrane protein</topology>
    </subcellularLocation>
</comment>
<evidence type="ECO:0000259" key="9">
    <source>
        <dbReference type="Pfam" id="PF16916"/>
    </source>
</evidence>
<evidence type="ECO:0000256" key="1">
    <source>
        <dbReference type="ARBA" id="ARBA00004141"/>
    </source>
</evidence>
<feature type="domain" description="Cation efflux protein transmembrane" evidence="8">
    <location>
        <begin position="8"/>
        <end position="201"/>
    </location>
</feature>
<organism evidence="10 11">
    <name type="scientific">Candidatus Magnetominusculus xianensis</name>
    <dbReference type="NCBI Taxonomy" id="1748249"/>
    <lineage>
        <taxon>Bacteria</taxon>
        <taxon>Pseudomonadati</taxon>
        <taxon>Nitrospirota</taxon>
        <taxon>Nitrospiria</taxon>
        <taxon>Nitrospirales</taxon>
        <taxon>Nitrospiraceae</taxon>
        <taxon>Candidatus Magnetominusculus</taxon>
    </lineage>
</organism>
<dbReference type="InterPro" id="IPR036837">
    <property type="entry name" value="Cation_efflux_CTD_sf"/>
</dbReference>
<dbReference type="Gene3D" id="1.20.1510.10">
    <property type="entry name" value="Cation efflux protein transmembrane domain"/>
    <property type="match status" value="1"/>
</dbReference>
<dbReference type="InterPro" id="IPR050291">
    <property type="entry name" value="CDF_Transporter"/>
</dbReference>
<name>A0ABR5SJK7_9BACT</name>
<evidence type="ECO:0000256" key="7">
    <source>
        <dbReference type="SAM" id="Phobius"/>
    </source>
</evidence>
<evidence type="ECO:0000256" key="2">
    <source>
        <dbReference type="ARBA" id="ARBA00008114"/>
    </source>
</evidence>
<proteinExistence type="inferred from homology"/>
<protein>
    <submittedName>
        <fullName evidence="10">Cation transporter</fullName>
    </submittedName>
</protein>
<dbReference type="RefSeq" id="WP_085051050.1">
    <property type="nucleotide sequence ID" value="NZ_LNQR01000021.1"/>
</dbReference>
<keyword evidence="11" id="KW-1185">Reference proteome</keyword>
<dbReference type="InterPro" id="IPR058533">
    <property type="entry name" value="Cation_efflux_TM"/>
</dbReference>
<gene>
    <name evidence="10" type="ORF">ASN18_0520</name>
</gene>
<dbReference type="NCBIfam" id="TIGR01297">
    <property type="entry name" value="CDF"/>
    <property type="match status" value="1"/>
</dbReference>